<proteinExistence type="predicted"/>
<gene>
    <name evidence="2" type="ORF">GTA08_BOTSDO03197</name>
</gene>
<dbReference type="PANTHER" id="PTHR42923">
    <property type="entry name" value="PROTOPORPHYRINOGEN OXIDASE"/>
    <property type="match status" value="1"/>
</dbReference>
<dbReference type="Gene3D" id="3.50.50.60">
    <property type="entry name" value="FAD/NAD(P)-binding domain"/>
    <property type="match status" value="1"/>
</dbReference>
<dbReference type="InterPro" id="IPR002937">
    <property type="entry name" value="Amino_oxidase"/>
</dbReference>
<reference evidence="2" key="1">
    <citation type="submission" date="2020-04" db="EMBL/GenBank/DDBJ databases">
        <title>Genome Assembly and Annotation of Botryosphaeria dothidea sdau 11-99, a Latent Pathogen of Apple Fruit Ring Rot in China.</title>
        <authorList>
            <person name="Yu C."/>
            <person name="Diao Y."/>
            <person name="Lu Q."/>
            <person name="Zhao J."/>
            <person name="Cui S."/>
            <person name="Peng C."/>
            <person name="He B."/>
            <person name="Liu H."/>
        </authorList>
    </citation>
    <scope>NUCLEOTIDE SEQUENCE [LARGE SCALE GENOMIC DNA]</scope>
    <source>
        <strain evidence="2">Sdau11-99</strain>
    </source>
</reference>
<dbReference type="EMBL" id="WWBZ02000016">
    <property type="protein sequence ID" value="KAF4309231.1"/>
    <property type="molecule type" value="Genomic_DNA"/>
</dbReference>
<dbReference type="InterPro" id="IPR050464">
    <property type="entry name" value="Zeta_carotene_desat/Oxidored"/>
</dbReference>
<dbReference type="GO" id="GO:0004729">
    <property type="term" value="F:oxygen-dependent protoporphyrinogen oxidase activity"/>
    <property type="evidence" value="ECO:0007669"/>
    <property type="project" value="TreeGrafter"/>
</dbReference>
<name>A0A8H4IX75_9PEZI</name>
<dbReference type="SUPFAM" id="SSF54373">
    <property type="entry name" value="FAD-linked reductases, C-terminal domain"/>
    <property type="match status" value="1"/>
</dbReference>
<dbReference type="SUPFAM" id="SSF51905">
    <property type="entry name" value="FAD/NAD(P)-binding domain"/>
    <property type="match status" value="1"/>
</dbReference>
<dbReference type="Pfam" id="PF01593">
    <property type="entry name" value="Amino_oxidase"/>
    <property type="match status" value="1"/>
</dbReference>
<accession>A0A8H4IX75</accession>
<evidence type="ECO:0000313" key="2">
    <source>
        <dbReference type="EMBL" id="KAF4309231.1"/>
    </source>
</evidence>
<evidence type="ECO:0000313" key="3">
    <source>
        <dbReference type="Proteomes" id="UP000572817"/>
    </source>
</evidence>
<dbReference type="GO" id="GO:0005743">
    <property type="term" value="C:mitochondrial inner membrane"/>
    <property type="evidence" value="ECO:0007669"/>
    <property type="project" value="TreeGrafter"/>
</dbReference>
<dbReference type="Proteomes" id="UP000572817">
    <property type="component" value="Unassembled WGS sequence"/>
</dbReference>
<protein>
    <recommendedName>
        <fullName evidence="1">Amine oxidase domain-containing protein</fullName>
    </recommendedName>
</protein>
<sequence length="473" mass="50315">MRIAILGGGITGLTAAFYASRRFPDASITLFERTQRLGGIMGSVQARVGNTSIISDTGPRTIRANAPRAIVTLDLVHSLNLTPRMLLVRKRSPAASSRYVLSPRGHLLRIPTTAHLLPHALPTAPAPPASASLLSSCLPLLRDPLFAPLLPALLRDALHPRIQRPPGTPDQSVRAFVARRWGARVAEGLASAVVMGVWAGDPGRLSARACVPGLWEAETRGVGWGGVVGAVCSGVGERVEGGLVGEVRSGEAGGVERELGMGEVSVYNFVGGMGAFVGALEQAVRGRENVRVEVGADVERIEACSGGVEIAVNKCAPASRSFTHVIACTSLNHVLSATNHTAVLPIPRMEEVTVMVVTLCYLKPFIHHPYHGFGYIIPRSVPHHMNPERAIGVVFDSDALSGQDDFSGTKIAVMLGGCWWREMADYPSPDVATKMAKNVLKRHLGLRAEPASAVTTLQRDAIPQYGSFADELS</sequence>
<comment type="caution">
    <text evidence="2">The sequence shown here is derived from an EMBL/GenBank/DDBJ whole genome shotgun (WGS) entry which is preliminary data.</text>
</comment>
<dbReference type="InterPro" id="IPR036188">
    <property type="entry name" value="FAD/NAD-bd_sf"/>
</dbReference>
<feature type="domain" description="Amine oxidase" evidence="1">
    <location>
        <begin position="10"/>
        <end position="468"/>
    </location>
</feature>
<dbReference type="AlphaFoldDB" id="A0A8H4IX75"/>
<organism evidence="2 3">
    <name type="scientific">Botryosphaeria dothidea</name>
    <dbReference type="NCBI Taxonomy" id="55169"/>
    <lineage>
        <taxon>Eukaryota</taxon>
        <taxon>Fungi</taxon>
        <taxon>Dikarya</taxon>
        <taxon>Ascomycota</taxon>
        <taxon>Pezizomycotina</taxon>
        <taxon>Dothideomycetes</taxon>
        <taxon>Dothideomycetes incertae sedis</taxon>
        <taxon>Botryosphaeriales</taxon>
        <taxon>Botryosphaeriaceae</taxon>
        <taxon>Botryosphaeria</taxon>
    </lineage>
</organism>
<keyword evidence="3" id="KW-1185">Reference proteome</keyword>
<dbReference type="PANTHER" id="PTHR42923:SF3">
    <property type="entry name" value="PROTOPORPHYRINOGEN OXIDASE"/>
    <property type="match status" value="1"/>
</dbReference>
<evidence type="ECO:0000259" key="1">
    <source>
        <dbReference type="Pfam" id="PF01593"/>
    </source>
</evidence>
<dbReference type="OrthoDB" id="438553at2759"/>